<dbReference type="AlphaFoldDB" id="A0AA35XIG0"/>
<reference evidence="3" key="1">
    <citation type="submission" date="2023-03" db="EMBL/GenBank/DDBJ databases">
        <authorList>
            <person name="Steffen K."/>
            <person name="Cardenas P."/>
        </authorList>
    </citation>
    <scope>NUCLEOTIDE SEQUENCE</scope>
</reference>
<proteinExistence type="predicted"/>
<keyword evidence="4" id="KW-1185">Reference proteome</keyword>
<evidence type="ECO:0000313" key="4">
    <source>
        <dbReference type="Proteomes" id="UP001174909"/>
    </source>
</evidence>
<protein>
    <recommendedName>
        <fullName evidence="2">DUF4960 domain-containing protein</fullName>
    </recommendedName>
</protein>
<comment type="caution">
    <text evidence="3">The sequence shown here is derived from an EMBL/GenBank/DDBJ whole genome shotgun (WGS) entry which is preliminary data.</text>
</comment>
<feature type="domain" description="DUF4960" evidence="2">
    <location>
        <begin position="42"/>
        <end position="171"/>
    </location>
</feature>
<name>A0AA35XIG0_GEOBA</name>
<dbReference type="Pfam" id="PF16324">
    <property type="entry name" value="DUF4960"/>
    <property type="match status" value="1"/>
</dbReference>
<dbReference type="Proteomes" id="UP001174909">
    <property type="component" value="Unassembled WGS sequence"/>
</dbReference>
<feature type="signal peptide" evidence="1">
    <location>
        <begin position="1"/>
        <end position="26"/>
    </location>
</feature>
<gene>
    <name evidence="3" type="ORF">GBAR_LOCUS28451</name>
</gene>
<evidence type="ECO:0000313" key="3">
    <source>
        <dbReference type="EMBL" id="CAI8052002.1"/>
    </source>
</evidence>
<evidence type="ECO:0000259" key="2">
    <source>
        <dbReference type="Pfam" id="PF16324"/>
    </source>
</evidence>
<dbReference type="InterPro" id="IPR032526">
    <property type="entry name" value="DUF4960"/>
</dbReference>
<dbReference type="PROSITE" id="PS51257">
    <property type="entry name" value="PROKAR_LIPOPROTEIN"/>
    <property type="match status" value="1"/>
</dbReference>
<dbReference type="EMBL" id="CASHTH010003975">
    <property type="protein sequence ID" value="CAI8052002.1"/>
    <property type="molecule type" value="Genomic_DNA"/>
</dbReference>
<feature type="chain" id="PRO_5041363390" description="DUF4960 domain-containing protein" evidence="1">
    <location>
        <begin position="27"/>
        <end position="286"/>
    </location>
</feature>
<dbReference type="InterPro" id="IPR029062">
    <property type="entry name" value="Class_I_gatase-like"/>
</dbReference>
<dbReference type="SUPFAM" id="SSF52317">
    <property type="entry name" value="Class I glutamine amidotransferase-like"/>
    <property type="match status" value="1"/>
</dbReference>
<evidence type="ECO:0000256" key="1">
    <source>
        <dbReference type="SAM" id="SignalP"/>
    </source>
</evidence>
<keyword evidence="1" id="KW-0732">Signal</keyword>
<accession>A0AA35XIG0</accession>
<organism evidence="3 4">
    <name type="scientific">Geodia barretti</name>
    <name type="common">Barrett's horny sponge</name>
    <dbReference type="NCBI Taxonomy" id="519541"/>
    <lineage>
        <taxon>Eukaryota</taxon>
        <taxon>Metazoa</taxon>
        <taxon>Porifera</taxon>
        <taxon>Demospongiae</taxon>
        <taxon>Heteroscleromorpha</taxon>
        <taxon>Tetractinellida</taxon>
        <taxon>Astrophorina</taxon>
        <taxon>Geodiidae</taxon>
        <taxon>Geodia</taxon>
    </lineage>
</organism>
<sequence length="286" mass="30570">MKHSLIVRCLCLIFLFSACVVVPTYSADVTVGLLTGNNKLGEVEEAAYEWAEDNFKTTTLLVDKSGKFKNANGTELQPEDFAVLWMFYTETNTLPEPFLAAPTVKSILDYVEAGGGVFLSALALRYVVELGVEDGGDPRVFGPLGKDPPEIGVLPTADGKNHPVFEGFDTSKPVFLTSMDQAGFTSDFHNFGGTDPAGTILGTKTRGGGAGGGERPFVEYEVGDGIVITLGHHNGVYTDAKSKEGTNLRNLTANVLNYLGENSEFFAVEPNGKLATTWGDLKAASK</sequence>